<dbReference type="Proteomes" id="UP001328107">
    <property type="component" value="Unassembled WGS sequence"/>
</dbReference>
<evidence type="ECO:0000313" key="2">
    <source>
        <dbReference type="Proteomes" id="UP001328107"/>
    </source>
</evidence>
<proteinExistence type="predicted"/>
<dbReference type="EMBL" id="BTRK01000002">
    <property type="protein sequence ID" value="GMR37448.1"/>
    <property type="molecule type" value="Genomic_DNA"/>
</dbReference>
<evidence type="ECO:0000313" key="1">
    <source>
        <dbReference type="EMBL" id="GMR37448.1"/>
    </source>
</evidence>
<comment type="caution">
    <text evidence="1">The sequence shown here is derived from an EMBL/GenBank/DDBJ whole genome shotgun (WGS) entry which is preliminary data.</text>
</comment>
<organism evidence="1 2">
    <name type="scientific">Pristionchus mayeri</name>
    <dbReference type="NCBI Taxonomy" id="1317129"/>
    <lineage>
        <taxon>Eukaryota</taxon>
        <taxon>Metazoa</taxon>
        <taxon>Ecdysozoa</taxon>
        <taxon>Nematoda</taxon>
        <taxon>Chromadorea</taxon>
        <taxon>Rhabditida</taxon>
        <taxon>Rhabditina</taxon>
        <taxon>Diplogasteromorpha</taxon>
        <taxon>Diplogasteroidea</taxon>
        <taxon>Neodiplogasteridae</taxon>
        <taxon>Pristionchus</taxon>
    </lineage>
</organism>
<keyword evidence="2" id="KW-1185">Reference proteome</keyword>
<sequence length="318" mass="36039">IVRTQKRLVLVPEEEEIGKWVESQERRRSAGSSSQVFIILREIETTPPPVFSIGDPAKMRTTPVPLQPLSITSRPYYNVNSRMHVQQLQPQPDGSIAVRQFEMEGPEHVQPLIKERRAIVEPRLPSHAGSSDRQSARARDYDLAMQRIASQIADRMFPTTKQPQQVQPIRPVPLSPPRHTIRIGRIVPLAAKRTIDSNRIIAADSERADNLDPRTIEPRTVRVRNRRNKHVMGISKRRRYKGAAAARNHLTVVHADPSLPAGAIEVPGLIRGDHAIHDGERQPSRLSTRSSPIMPPVLHPLVVDRNYDRQTIDRDIRL</sequence>
<protein>
    <submittedName>
        <fullName evidence="1">Uncharacterized protein</fullName>
    </submittedName>
</protein>
<name>A0AAN4ZAC5_9BILA</name>
<reference evidence="2" key="1">
    <citation type="submission" date="2022-10" db="EMBL/GenBank/DDBJ databases">
        <title>Genome assembly of Pristionchus species.</title>
        <authorList>
            <person name="Yoshida K."/>
            <person name="Sommer R.J."/>
        </authorList>
    </citation>
    <scope>NUCLEOTIDE SEQUENCE [LARGE SCALE GENOMIC DNA]</scope>
    <source>
        <strain evidence="2">RS5460</strain>
    </source>
</reference>
<gene>
    <name evidence="1" type="ORF">PMAYCL1PPCAC_07643</name>
</gene>
<dbReference type="AlphaFoldDB" id="A0AAN4ZAC5"/>
<accession>A0AAN4ZAC5</accession>
<feature type="non-terminal residue" evidence="1">
    <location>
        <position position="1"/>
    </location>
</feature>